<dbReference type="Proteomes" id="UP000327493">
    <property type="component" value="Chromosome 7"/>
</dbReference>
<comment type="caution">
    <text evidence="1">The sequence shown here is derived from an EMBL/GenBank/DDBJ whole genome shotgun (WGS) entry which is preliminary data.</text>
</comment>
<proteinExistence type="predicted"/>
<evidence type="ECO:0000313" key="2">
    <source>
        <dbReference type="Proteomes" id="UP000327493"/>
    </source>
</evidence>
<accession>A0A5J5D9Z7</accession>
<reference evidence="1 2" key="1">
    <citation type="submission" date="2019-08" db="EMBL/GenBank/DDBJ databases">
        <title>A chromosome-level genome assembly, high-density linkage maps, and genome scans reveal the genomic architecture of hybrid incompatibilities underlying speciation via character displacement in darters (Percidae: Etheostominae).</title>
        <authorList>
            <person name="Moran R.L."/>
            <person name="Catchen J.M."/>
            <person name="Fuller R.C."/>
        </authorList>
    </citation>
    <scope>NUCLEOTIDE SEQUENCE [LARGE SCALE GENOMIC DNA]</scope>
    <source>
        <strain evidence="1">EspeVRDwgs_2016</strain>
        <tissue evidence="1">Muscle</tissue>
    </source>
</reference>
<protein>
    <submittedName>
        <fullName evidence="1">Uncharacterized protein</fullName>
    </submittedName>
</protein>
<gene>
    <name evidence="1" type="ORF">FQN60_002431</name>
</gene>
<organism evidence="1 2">
    <name type="scientific">Etheostoma spectabile</name>
    <name type="common">orangethroat darter</name>
    <dbReference type="NCBI Taxonomy" id="54343"/>
    <lineage>
        <taxon>Eukaryota</taxon>
        <taxon>Metazoa</taxon>
        <taxon>Chordata</taxon>
        <taxon>Craniata</taxon>
        <taxon>Vertebrata</taxon>
        <taxon>Euteleostomi</taxon>
        <taxon>Actinopterygii</taxon>
        <taxon>Neopterygii</taxon>
        <taxon>Teleostei</taxon>
        <taxon>Neoteleostei</taxon>
        <taxon>Acanthomorphata</taxon>
        <taxon>Eupercaria</taxon>
        <taxon>Perciformes</taxon>
        <taxon>Percoidei</taxon>
        <taxon>Percidae</taxon>
        <taxon>Etheostomatinae</taxon>
        <taxon>Etheostoma</taxon>
    </lineage>
</organism>
<keyword evidence="2" id="KW-1185">Reference proteome</keyword>
<dbReference type="EMBL" id="VOFY01000007">
    <property type="protein sequence ID" value="KAA8591488.1"/>
    <property type="molecule type" value="Genomic_DNA"/>
</dbReference>
<evidence type="ECO:0000313" key="1">
    <source>
        <dbReference type="EMBL" id="KAA8591488.1"/>
    </source>
</evidence>
<sequence>MASDLSWPSTCVNYSGSAVCQWTLRLSMWTRLRTQKKTSIMPSWLLDAMELH</sequence>
<dbReference type="AlphaFoldDB" id="A0A5J5D9Z7"/>
<name>A0A5J5D9Z7_9PERO</name>